<sequence length="328" mass="38338">MTEKSEIAHSLHQVALTRYSITFESAIQTEDGLLLKDDNDEYYHLKKYSGERQELLASLEAEEYLLKNGFKWAVPSIPMIGGETNLKYDGQDFYLKKWQPGGVDFPFRWHYQLGSEILAWIHQAGEGFQPGIKEGWEWPDWVQLFEMARDTIYELHTTIIDEKEEKLAKYFDKTVSDAFRAMQEAIIHLKKAGYYEQRLEGMSRGYISLSQVPAPTLGMEFDLLNLIIPDLPACGLGAYLGQLGHWRKVRVINDVIDLITAYNHIRPLKSEEIDLIKGFLKFPWHFWWVTEKYFLREKEKKRNKKYAKALRKISQATTKEIYSALLEL</sequence>
<name>A0A3Q9HRG3_9FIRM</name>
<dbReference type="Proteomes" id="UP000267250">
    <property type="component" value="Chromosome"/>
</dbReference>
<dbReference type="SUPFAM" id="SSF56112">
    <property type="entry name" value="Protein kinase-like (PK-like)"/>
    <property type="match status" value="1"/>
</dbReference>
<gene>
    <name evidence="1" type="ORF">BBF96_10515</name>
</gene>
<keyword evidence="2" id="KW-1185">Reference proteome</keyword>
<evidence type="ECO:0008006" key="3">
    <source>
        <dbReference type="Google" id="ProtNLM"/>
    </source>
</evidence>
<accession>A0A3Q9HRG3</accession>
<reference evidence="1 2" key="1">
    <citation type="submission" date="2016-07" db="EMBL/GenBank/DDBJ databases">
        <title>Genome and transcriptome analysis of iron-reducing fermentative bacteria Anoxybacter fermentans.</title>
        <authorList>
            <person name="Zeng X."/>
            <person name="Shao Z."/>
        </authorList>
    </citation>
    <scope>NUCLEOTIDE SEQUENCE [LARGE SCALE GENOMIC DNA]</scope>
    <source>
        <strain evidence="1 2">DY22613</strain>
    </source>
</reference>
<evidence type="ECO:0000313" key="1">
    <source>
        <dbReference type="EMBL" id="AZR73780.1"/>
    </source>
</evidence>
<dbReference type="PANTHER" id="PTHR39179:SF3">
    <property type="entry name" value="COTS-RELATED PROTEIN"/>
    <property type="match status" value="1"/>
</dbReference>
<dbReference type="Gene3D" id="3.30.200.20">
    <property type="entry name" value="Phosphorylase Kinase, domain 1"/>
    <property type="match status" value="1"/>
</dbReference>
<dbReference type="InterPro" id="IPR011009">
    <property type="entry name" value="Kinase-like_dom_sf"/>
</dbReference>
<dbReference type="RefSeq" id="WP_127017127.1">
    <property type="nucleotide sequence ID" value="NZ_CP016379.1"/>
</dbReference>
<dbReference type="Gene3D" id="3.90.1200.10">
    <property type="match status" value="2"/>
</dbReference>
<proteinExistence type="predicted"/>
<organism evidence="1 2">
    <name type="scientific">Anoxybacter fermentans</name>
    <dbReference type="NCBI Taxonomy" id="1323375"/>
    <lineage>
        <taxon>Bacteria</taxon>
        <taxon>Bacillati</taxon>
        <taxon>Bacillota</taxon>
        <taxon>Clostridia</taxon>
        <taxon>Halanaerobiales</taxon>
        <taxon>Anoxybacter</taxon>
    </lineage>
</organism>
<evidence type="ECO:0000313" key="2">
    <source>
        <dbReference type="Proteomes" id="UP000267250"/>
    </source>
</evidence>
<dbReference type="EMBL" id="CP016379">
    <property type="protein sequence ID" value="AZR73780.1"/>
    <property type="molecule type" value="Genomic_DNA"/>
</dbReference>
<dbReference type="AlphaFoldDB" id="A0A3Q9HRG3"/>
<dbReference type="InterPro" id="IPR047175">
    <property type="entry name" value="CotS-like"/>
</dbReference>
<dbReference type="KEGG" id="aft:BBF96_10515"/>
<dbReference type="GO" id="GO:0042601">
    <property type="term" value="C:endospore-forming forespore"/>
    <property type="evidence" value="ECO:0007669"/>
    <property type="project" value="TreeGrafter"/>
</dbReference>
<dbReference type="PANTHER" id="PTHR39179">
    <property type="entry name" value="SPORE COAT PROTEIN I"/>
    <property type="match status" value="1"/>
</dbReference>
<protein>
    <recommendedName>
        <fullName evidence="3">Aminoglycoside phosphotransferase domain-containing protein</fullName>
    </recommendedName>
</protein>